<organism evidence="2 3">
    <name type="scientific">Xylaria arbuscula</name>
    <dbReference type="NCBI Taxonomy" id="114810"/>
    <lineage>
        <taxon>Eukaryota</taxon>
        <taxon>Fungi</taxon>
        <taxon>Dikarya</taxon>
        <taxon>Ascomycota</taxon>
        <taxon>Pezizomycotina</taxon>
        <taxon>Sordariomycetes</taxon>
        <taxon>Xylariomycetidae</taxon>
        <taxon>Xylariales</taxon>
        <taxon>Xylariaceae</taxon>
        <taxon>Xylaria</taxon>
    </lineage>
</organism>
<accession>A0A9W8NBT8</accession>
<reference evidence="2" key="1">
    <citation type="submission" date="2022-07" db="EMBL/GenBank/DDBJ databases">
        <title>Genome Sequence of Xylaria arbuscula.</title>
        <authorList>
            <person name="Buettner E."/>
        </authorList>
    </citation>
    <scope>NUCLEOTIDE SEQUENCE</scope>
    <source>
        <strain evidence="2">VT107</strain>
    </source>
</reference>
<dbReference type="EMBL" id="JANPWZ010001311">
    <property type="protein sequence ID" value="KAJ3566836.1"/>
    <property type="molecule type" value="Genomic_DNA"/>
</dbReference>
<proteinExistence type="predicted"/>
<comment type="caution">
    <text evidence="2">The sequence shown here is derived from an EMBL/GenBank/DDBJ whole genome shotgun (WGS) entry which is preliminary data.</text>
</comment>
<name>A0A9W8NBT8_9PEZI</name>
<evidence type="ECO:0000256" key="1">
    <source>
        <dbReference type="SAM" id="MobiDB-lite"/>
    </source>
</evidence>
<evidence type="ECO:0000313" key="2">
    <source>
        <dbReference type="EMBL" id="KAJ3566836.1"/>
    </source>
</evidence>
<protein>
    <submittedName>
        <fullName evidence="2">Uncharacterized protein</fullName>
    </submittedName>
</protein>
<sequence>MTVRHAEITDVVAPGMDASSSSSSDLVGSLKGLHLHRIEDWRGHVGGENESMGRWLNERFGISNKSSPTCIRYIYKRQARLPKHTRPSNARKAGPVTLTPTTAAV</sequence>
<dbReference type="Proteomes" id="UP001148614">
    <property type="component" value="Unassembled WGS sequence"/>
</dbReference>
<gene>
    <name evidence="2" type="ORF">NPX13_g6988</name>
</gene>
<dbReference type="AlphaFoldDB" id="A0A9W8NBT8"/>
<evidence type="ECO:0000313" key="3">
    <source>
        <dbReference type="Proteomes" id="UP001148614"/>
    </source>
</evidence>
<feature type="region of interest" description="Disordered" evidence="1">
    <location>
        <begin position="1"/>
        <end position="27"/>
    </location>
</feature>
<keyword evidence="3" id="KW-1185">Reference proteome</keyword>
<feature type="region of interest" description="Disordered" evidence="1">
    <location>
        <begin position="81"/>
        <end position="105"/>
    </location>
</feature>